<comment type="caution">
    <text evidence="1">The sequence shown here is derived from an EMBL/GenBank/DDBJ whole genome shotgun (WGS) entry which is preliminary data.</text>
</comment>
<accession>A0ABT6STD4</accession>
<dbReference type="InterPro" id="IPR033457">
    <property type="entry name" value="DUF5133"/>
</dbReference>
<dbReference type="EMBL" id="JASCIS010000005">
    <property type="protein sequence ID" value="MDI3418373.1"/>
    <property type="molecule type" value="Genomic_DNA"/>
</dbReference>
<gene>
    <name evidence="1" type="ORF">QIT00_07320</name>
</gene>
<evidence type="ECO:0000313" key="1">
    <source>
        <dbReference type="EMBL" id="MDI3418373.1"/>
    </source>
</evidence>
<name>A0ABT6STD4_9ACTN</name>
<protein>
    <submittedName>
        <fullName evidence="1">DUF5133 domain-containing protein</fullName>
    </submittedName>
</protein>
<reference evidence="1 2" key="1">
    <citation type="submission" date="2023-05" db="EMBL/GenBank/DDBJ databases">
        <title>Draft genome sequence of Streptomyces sp. B-S-A12 isolated from a cave soil in Thailand.</title>
        <authorList>
            <person name="Chamroensaksri N."/>
            <person name="Muangham S."/>
        </authorList>
    </citation>
    <scope>NUCLEOTIDE SEQUENCE [LARGE SCALE GENOMIC DNA]</scope>
    <source>
        <strain evidence="1 2">B-S-A12</strain>
    </source>
</reference>
<organism evidence="1 2">
    <name type="scientific">Streptomyces luteolus</name>
    <dbReference type="NCBI Taxonomy" id="3043615"/>
    <lineage>
        <taxon>Bacteria</taxon>
        <taxon>Bacillati</taxon>
        <taxon>Actinomycetota</taxon>
        <taxon>Actinomycetes</taxon>
        <taxon>Kitasatosporales</taxon>
        <taxon>Streptomycetaceae</taxon>
        <taxon>Streptomyces</taxon>
    </lineage>
</organism>
<dbReference type="Pfam" id="PF17196">
    <property type="entry name" value="DUF5133"/>
    <property type="match status" value="1"/>
</dbReference>
<dbReference type="RefSeq" id="WP_282534283.1">
    <property type="nucleotide sequence ID" value="NZ_JASCIS010000005.1"/>
</dbReference>
<keyword evidence="2" id="KW-1185">Reference proteome</keyword>
<sequence length="79" mass="8687">MLIPNKADVARALMEYRKSVWLFQRNSGEPGALARMDSDGYTLCVLMGERQVDQAVAAAEAYLHDEPNRALSRSTDSGA</sequence>
<evidence type="ECO:0000313" key="2">
    <source>
        <dbReference type="Proteomes" id="UP001237105"/>
    </source>
</evidence>
<dbReference type="Proteomes" id="UP001237105">
    <property type="component" value="Unassembled WGS sequence"/>
</dbReference>
<proteinExistence type="predicted"/>